<dbReference type="PROSITE" id="PS51202">
    <property type="entry name" value="RCK_C"/>
    <property type="match status" value="2"/>
</dbReference>
<dbReference type="Pfam" id="PF03600">
    <property type="entry name" value="CitMHS"/>
    <property type="match status" value="1"/>
</dbReference>
<feature type="transmembrane region" description="Helical" evidence="7">
    <location>
        <begin position="191"/>
        <end position="211"/>
    </location>
</feature>
<feature type="transmembrane region" description="Helical" evidence="7">
    <location>
        <begin position="103"/>
        <end position="129"/>
    </location>
</feature>
<dbReference type="GO" id="GO:0006813">
    <property type="term" value="P:potassium ion transport"/>
    <property type="evidence" value="ECO:0007669"/>
    <property type="project" value="InterPro"/>
</dbReference>
<keyword evidence="2" id="KW-0813">Transport</keyword>
<feature type="transmembrane region" description="Helical" evidence="7">
    <location>
        <begin position="150"/>
        <end position="171"/>
    </location>
</feature>
<dbReference type="GO" id="GO:0005886">
    <property type="term" value="C:plasma membrane"/>
    <property type="evidence" value="ECO:0007669"/>
    <property type="project" value="TreeGrafter"/>
</dbReference>
<dbReference type="InterPro" id="IPR036721">
    <property type="entry name" value="RCK_C_sf"/>
</dbReference>
<evidence type="ECO:0000313" key="9">
    <source>
        <dbReference type="EMBL" id="WOE75021.1"/>
    </source>
</evidence>
<dbReference type="InterPro" id="IPR006037">
    <property type="entry name" value="RCK_C"/>
</dbReference>
<dbReference type="InterPro" id="IPR051679">
    <property type="entry name" value="DASS-Related_Transporters"/>
</dbReference>
<evidence type="ECO:0000256" key="4">
    <source>
        <dbReference type="ARBA" id="ARBA00022737"/>
    </source>
</evidence>
<name>A0AA97F7R2_9SPHN</name>
<dbReference type="AlphaFoldDB" id="A0AA97F7R2"/>
<proteinExistence type="predicted"/>
<feature type="transmembrane region" description="Helical" evidence="7">
    <location>
        <begin position="514"/>
        <end position="531"/>
    </location>
</feature>
<dbReference type="SUPFAM" id="SSF116726">
    <property type="entry name" value="TrkA C-terminal domain-like"/>
    <property type="match status" value="2"/>
</dbReference>
<evidence type="ECO:0000256" key="1">
    <source>
        <dbReference type="ARBA" id="ARBA00004141"/>
    </source>
</evidence>
<keyword evidence="10" id="KW-1185">Reference proteome</keyword>
<keyword evidence="5 7" id="KW-1133">Transmembrane helix</keyword>
<feature type="transmembrane region" description="Helical" evidence="7">
    <location>
        <begin position="576"/>
        <end position="596"/>
    </location>
</feature>
<dbReference type="Proteomes" id="UP001302429">
    <property type="component" value="Chromosome"/>
</dbReference>
<gene>
    <name evidence="9" type="ORF">RB602_14475</name>
</gene>
<feature type="transmembrane region" description="Helical" evidence="7">
    <location>
        <begin position="65"/>
        <end position="83"/>
    </location>
</feature>
<keyword evidence="3 7" id="KW-0812">Transmembrane</keyword>
<comment type="subcellular location">
    <subcellularLocation>
        <location evidence="1">Membrane</location>
        <topology evidence="1">Multi-pass membrane protein</topology>
    </subcellularLocation>
</comment>
<feature type="transmembrane region" description="Helical" evidence="7">
    <location>
        <begin position="12"/>
        <end position="30"/>
    </location>
</feature>
<evidence type="ECO:0000256" key="5">
    <source>
        <dbReference type="ARBA" id="ARBA00022989"/>
    </source>
</evidence>
<evidence type="ECO:0000256" key="7">
    <source>
        <dbReference type="SAM" id="Phobius"/>
    </source>
</evidence>
<dbReference type="PANTHER" id="PTHR43652">
    <property type="entry name" value="BASIC AMINO ACID ANTIPORTER YFCC-RELATED"/>
    <property type="match status" value="1"/>
</dbReference>
<evidence type="ECO:0000256" key="3">
    <source>
        <dbReference type="ARBA" id="ARBA00022692"/>
    </source>
</evidence>
<dbReference type="GO" id="GO:0008324">
    <property type="term" value="F:monoatomic cation transmembrane transporter activity"/>
    <property type="evidence" value="ECO:0007669"/>
    <property type="project" value="InterPro"/>
</dbReference>
<feature type="transmembrane region" description="Helical" evidence="7">
    <location>
        <begin position="408"/>
        <end position="441"/>
    </location>
</feature>
<dbReference type="EMBL" id="CP136594">
    <property type="protein sequence ID" value="WOE75021.1"/>
    <property type="molecule type" value="Genomic_DNA"/>
</dbReference>
<feature type="domain" description="RCK C-terminal" evidence="8">
    <location>
        <begin position="306"/>
        <end position="390"/>
    </location>
</feature>
<dbReference type="PANTHER" id="PTHR43652:SF2">
    <property type="entry name" value="BASIC AMINO ACID ANTIPORTER YFCC-RELATED"/>
    <property type="match status" value="1"/>
</dbReference>
<feature type="transmembrane region" description="Helical" evidence="7">
    <location>
        <begin position="36"/>
        <end position="53"/>
    </location>
</feature>
<keyword evidence="6 7" id="KW-0472">Membrane</keyword>
<dbReference type="KEGG" id="acoa:RB602_14475"/>
<protein>
    <submittedName>
        <fullName evidence="9">SLC13 family permease</fullName>
    </submittedName>
</protein>
<dbReference type="Gene3D" id="3.30.70.1450">
    <property type="entry name" value="Regulator of K+ conductance, C-terminal domain"/>
    <property type="match status" value="2"/>
</dbReference>
<dbReference type="InterPro" id="IPR031312">
    <property type="entry name" value="Na/sul_symport_CS"/>
</dbReference>
<dbReference type="Pfam" id="PF02080">
    <property type="entry name" value="TrkA_C"/>
    <property type="match status" value="1"/>
</dbReference>
<dbReference type="RefSeq" id="WP_317081560.1">
    <property type="nucleotide sequence ID" value="NZ_CP136594.1"/>
</dbReference>
<evidence type="ECO:0000259" key="8">
    <source>
        <dbReference type="PROSITE" id="PS51202"/>
    </source>
</evidence>
<organism evidence="9 10">
    <name type="scientific">Alterisphingorhabdus coralli</name>
    <dbReference type="NCBI Taxonomy" id="3071408"/>
    <lineage>
        <taxon>Bacteria</taxon>
        <taxon>Pseudomonadati</taxon>
        <taxon>Pseudomonadota</taxon>
        <taxon>Alphaproteobacteria</taxon>
        <taxon>Sphingomonadales</taxon>
        <taxon>Sphingomonadaceae</taxon>
        <taxon>Alterisphingorhabdus (ex Yan et al. 2024)</taxon>
    </lineage>
</organism>
<dbReference type="InterPro" id="IPR004680">
    <property type="entry name" value="Cit_transptr-like_dom"/>
</dbReference>
<evidence type="ECO:0000313" key="10">
    <source>
        <dbReference type="Proteomes" id="UP001302429"/>
    </source>
</evidence>
<dbReference type="PROSITE" id="PS01271">
    <property type="entry name" value="NA_SULFATE"/>
    <property type="match status" value="1"/>
</dbReference>
<sequence length="597" mass="63990">MILETIRDWIDLYSGLIGLVILALMFAGFISERFPAAVVAILGACTFLFLGIIDSDSLFSVFSNTAPITIGAMFILSGALLRTGTIDAVADLIIRRARIQPKLAVAEMFLGAFVASAFMNNTPVVLVMIPIIMKLGNETGYAPKKLLIPLSFICILGGTTTLIGTSTNLIVDAVARDSGMEPFGIFEITPFGLIAGVVGVGILLLFGNLLLPGGDSDSAFEPSDESQFLTELTVRNRSEAIDKKFSELPIARRARITATAIKRGGNTIRHNLEDERMQAGDRIVVRLDLQELLSLRSSDDYKIGIVRKGDVGPLGETLVEATVAPGHPAIGNRLFDIPFLSQLNVRILGLSRFRALPRSDLPNARIHAADKLLVTGSNDDIKRMYENPNLFGIVQTTARAFRRDRAPIAIVALFLVVALAAMNVLTIAVAAILGVGAILLARCIDAEEAWSSIDGNVLVLIFAMLAVGVGLERAGSVALLVGYLSPYLNNVPPFAIIFAVYLFSVIMTEIVTNNAVAIIVTPIVITLATELGIDPRPLVIAVMFAASASFATPIGYQTNTLVYAAGNYRFTDFFKAGIPLTLGVGTATCFAISYFMM</sequence>
<evidence type="ECO:0000256" key="6">
    <source>
        <dbReference type="ARBA" id="ARBA00023136"/>
    </source>
</evidence>
<accession>A0AA97F7R2</accession>
<reference evidence="9 10" key="1">
    <citation type="submission" date="2023-10" db="EMBL/GenBank/DDBJ databases">
        <title>Complete genome sequence of a Sphingomonadaceae bacterium.</title>
        <authorList>
            <person name="Yan C."/>
        </authorList>
    </citation>
    <scope>NUCLEOTIDE SEQUENCE [LARGE SCALE GENOMIC DNA]</scope>
    <source>
        <strain evidence="9 10">SCSIO 66989</strain>
    </source>
</reference>
<evidence type="ECO:0000256" key="2">
    <source>
        <dbReference type="ARBA" id="ARBA00022448"/>
    </source>
</evidence>
<feature type="transmembrane region" description="Helical" evidence="7">
    <location>
        <begin position="538"/>
        <end position="556"/>
    </location>
</feature>
<feature type="transmembrane region" description="Helical" evidence="7">
    <location>
        <begin position="491"/>
        <end position="508"/>
    </location>
</feature>
<keyword evidence="4" id="KW-0677">Repeat</keyword>
<feature type="domain" description="RCK C-terminal" evidence="8">
    <location>
        <begin position="217"/>
        <end position="301"/>
    </location>
</feature>